<dbReference type="InterPro" id="IPR025361">
    <property type="entry name" value="DUF4265"/>
</dbReference>
<organism evidence="1 2">
    <name type="scientific">Actinoplanes subglobosus</name>
    <dbReference type="NCBI Taxonomy" id="1547892"/>
    <lineage>
        <taxon>Bacteria</taxon>
        <taxon>Bacillati</taxon>
        <taxon>Actinomycetota</taxon>
        <taxon>Actinomycetes</taxon>
        <taxon>Micromonosporales</taxon>
        <taxon>Micromonosporaceae</taxon>
        <taxon>Actinoplanes</taxon>
    </lineage>
</organism>
<comment type="caution">
    <text evidence="1">The sequence shown here is derived from an EMBL/GenBank/DDBJ whole genome shotgun (WGS) entry which is preliminary data.</text>
</comment>
<dbReference type="Pfam" id="PF14085">
    <property type="entry name" value="DUF4265"/>
    <property type="match status" value="1"/>
</dbReference>
<sequence>MAAVKVHFDLPRDGDDWPPVEVESLWADTVRDGVVRLTNVPWFVRGVASGDLIRVEADADGVLWAAEHLEWSGNCTIRVVPFGSGPLHGSRRRVLDAFEPFGVTGEDVQQYGLVALEVPPGADLAGVQRVLRAGARDGWWDYDEGCVSEEWIAAAACSTKPVQ</sequence>
<evidence type="ECO:0000313" key="1">
    <source>
        <dbReference type="EMBL" id="MFC4069759.1"/>
    </source>
</evidence>
<evidence type="ECO:0000313" key="2">
    <source>
        <dbReference type="Proteomes" id="UP001595867"/>
    </source>
</evidence>
<name>A0ABV8J413_9ACTN</name>
<dbReference type="EMBL" id="JBHSBL010000021">
    <property type="protein sequence ID" value="MFC4069759.1"/>
    <property type="molecule type" value="Genomic_DNA"/>
</dbReference>
<gene>
    <name evidence="1" type="ORF">ACFO0C_32955</name>
</gene>
<dbReference type="RefSeq" id="WP_378070649.1">
    <property type="nucleotide sequence ID" value="NZ_JBHSBL010000021.1"/>
</dbReference>
<dbReference type="Proteomes" id="UP001595867">
    <property type="component" value="Unassembled WGS sequence"/>
</dbReference>
<proteinExistence type="predicted"/>
<reference evidence="2" key="1">
    <citation type="journal article" date="2019" name="Int. J. Syst. Evol. Microbiol.">
        <title>The Global Catalogue of Microorganisms (GCM) 10K type strain sequencing project: providing services to taxonomists for standard genome sequencing and annotation.</title>
        <authorList>
            <consortium name="The Broad Institute Genomics Platform"/>
            <consortium name="The Broad Institute Genome Sequencing Center for Infectious Disease"/>
            <person name="Wu L."/>
            <person name="Ma J."/>
        </authorList>
    </citation>
    <scope>NUCLEOTIDE SEQUENCE [LARGE SCALE GENOMIC DNA]</scope>
    <source>
        <strain evidence="2">TBRC 5832</strain>
    </source>
</reference>
<protein>
    <submittedName>
        <fullName evidence="1">DUF4265 domain-containing protein</fullName>
    </submittedName>
</protein>
<accession>A0ABV8J413</accession>
<keyword evidence="2" id="KW-1185">Reference proteome</keyword>